<name>Q0UGK3_PHANO</name>
<evidence type="ECO:0000313" key="2">
    <source>
        <dbReference type="Proteomes" id="UP000001055"/>
    </source>
</evidence>
<dbReference type="RefSeq" id="XP_001799414.1">
    <property type="nucleotide sequence ID" value="XM_001799362.1"/>
</dbReference>
<dbReference type="KEGG" id="pno:SNOG_09111"/>
<gene>
    <name evidence="1" type="ORF">SNOG_09111</name>
</gene>
<sequence length="52" mass="5753">MRRFADFAALPVDGRTARRRSAVSQIVLGRFPRSMVMVGRFVVAGTAKARCL</sequence>
<dbReference type="AlphaFoldDB" id="Q0UGK3"/>
<dbReference type="GeneID" id="5976315"/>
<organism evidence="1 2">
    <name type="scientific">Phaeosphaeria nodorum (strain SN15 / ATCC MYA-4574 / FGSC 10173)</name>
    <name type="common">Glume blotch fungus</name>
    <name type="synonym">Parastagonospora nodorum</name>
    <dbReference type="NCBI Taxonomy" id="321614"/>
    <lineage>
        <taxon>Eukaryota</taxon>
        <taxon>Fungi</taxon>
        <taxon>Dikarya</taxon>
        <taxon>Ascomycota</taxon>
        <taxon>Pezizomycotina</taxon>
        <taxon>Dothideomycetes</taxon>
        <taxon>Pleosporomycetidae</taxon>
        <taxon>Pleosporales</taxon>
        <taxon>Pleosporineae</taxon>
        <taxon>Phaeosphaeriaceae</taxon>
        <taxon>Parastagonospora</taxon>
    </lineage>
</organism>
<dbReference type="EMBL" id="CH445338">
    <property type="protein sequence ID" value="EAT83303.1"/>
    <property type="molecule type" value="Genomic_DNA"/>
</dbReference>
<dbReference type="Proteomes" id="UP000001055">
    <property type="component" value="Unassembled WGS sequence"/>
</dbReference>
<protein>
    <submittedName>
        <fullName evidence="1">Uncharacterized protein</fullName>
    </submittedName>
</protein>
<reference evidence="2" key="1">
    <citation type="journal article" date="2007" name="Plant Cell">
        <title>Dothideomycete-plant interactions illuminated by genome sequencing and EST analysis of the wheat pathogen Stagonospora nodorum.</title>
        <authorList>
            <person name="Hane J.K."/>
            <person name="Lowe R.G."/>
            <person name="Solomon P.S."/>
            <person name="Tan K.C."/>
            <person name="Schoch C.L."/>
            <person name="Spatafora J.W."/>
            <person name="Crous P.W."/>
            <person name="Kodira C."/>
            <person name="Birren B.W."/>
            <person name="Galagan J.E."/>
            <person name="Torriani S.F."/>
            <person name="McDonald B.A."/>
            <person name="Oliver R.P."/>
        </authorList>
    </citation>
    <scope>NUCLEOTIDE SEQUENCE [LARGE SCALE GENOMIC DNA]</scope>
    <source>
        <strain evidence="2">SN15 / ATCC MYA-4574 / FGSC 10173</strain>
    </source>
</reference>
<evidence type="ECO:0000313" key="1">
    <source>
        <dbReference type="EMBL" id="EAT83303.1"/>
    </source>
</evidence>
<dbReference type="InParanoid" id="Q0UGK3"/>
<proteinExistence type="predicted"/>
<accession>Q0UGK3</accession>